<evidence type="ECO:0000313" key="7">
    <source>
        <dbReference type="Proteomes" id="UP001153737"/>
    </source>
</evidence>
<keyword evidence="3 5" id="KW-1133">Transmembrane helix</keyword>
<organism evidence="6 7">
    <name type="scientific">Phaedon cochleariae</name>
    <name type="common">Mustard beetle</name>
    <dbReference type="NCBI Taxonomy" id="80249"/>
    <lineage>
        <taxon>Eukaryota</taxon>
        <taxon>Metazoa</taxon>
        <taxon>Ecdysozoa</taxon>
        <taxon>Arthropoda</taxon>
        <taxon>Hexapoda</taxon>
        <taxon>Insecta</taxon>
        <taxon>Pterygota</taxon>
        <taxon>Neoptera</taxon>
        <taxon>Endopterygota</taxon>
        <taxon>Coleoptera</taxon>
        <taxon>Polyphaga</taxon>
        <taxon>Cucujiformia</taxon>
        <taxon>Chrysomeloidea</taxon>
        <taxon>Chrysomelidae</taxon>
        <taxon>Chrysomelinae</taxon>
        <taxon>Chrysomelini</taxon>
        <taxon>Phaedon</taxon>
    </lineage>
</organism>
<gene>
    <name evidence="6" type="ORF">PHAECO_LOCUS7620</name>
</gene>
<feature type="transmembrane region" description="Helical" evidence="5">
    <location>
        <begin position="165"/>
        <end position="186"/>
    </location>
</feature>
<dbReference type="PANTHER" id="PTHR23423">
    <property type="entry name" value="ORGANIC SOLUTE TRANSPORTER-RELATED"/>
    <property type="match status" value="1"/>
</dbReference>
<dbReference type="InterPro" id="IPR005178">
    <property type="entry name" value="Ostalpha/TMEM184C"/>
</dbReference>
<sequence length="346" mass="38895">MKYLRETHQLLYQQQTIELTQPNSATNTYGIALVTAGTFAVLLVLAMFLDTLRFILTHSSSGVKAHSVFVTGVYPVISLATYLAILVPRAHLLSEAVTQGAFMSGMYRLFCLFVAYCDGEAELMKRIEVRRVRWTLRVTPCCCWPCCTFLPELEATKSSLRSLKLLVLQLPVVQGLAYLVLLVMWAERESLYQVNYIYLQPVIIISILVGIWSMTILMNVLKSTLDKSYSLSGKFIVLQLVLIFAKVQGLATRALVWVDMLPCNPPITPQVYANLLHNALMLSEMVLLGAIARYLYKKNIPEIATEEMQISTLGNIMNNNDIGRSNKWSSELKRTGIENEAVDITN</sequence>
<feature type="transmembrane region" description="Helical" evidence="5">
    <location>
        <begin position="198"/>
        <end position="221"/>
    </location>
</feature>
<accession>A0A9P0DNQ9</accession>
<dbReference type="Proteomes" id="UP001153737">
    <property type="component" value="Chromosome 3"/>
</dbReference>
<dbReference type="SMART" id="SM01417">
    <property type="entry name" value="Solute_trans_a"/>
    <property type="match status" value="1"/>
</dbReference>
<reference evidence="6" key="2">
    <citation type="submission" date="2022-10" db="EMBL/GenBank/DDBJ databases">
        <authorList>
            <consortium name="ENA_rothamsted_submissions"/>
            <consortium name="culmorum"/>
            <person name="King R."/>
        </authorList>
    </citation>
    <scope>NUCLEOTIDE SEQUENCE</scope>
</reference>
<reference evidence="6" key="1">
    <citation type="submission" date="2022-01" db="EMBL/GenBank/DDBJ databases">
        <authorList>
            <person name="King R."/>
        </authorList>
    </citation>
    <scope>NUCLEOTIDE SEQUENCE</scope>
</reference>
<comment type="subcellular location">
    <subcellularLocation>
        <location evidence="1">Membrane</location>
        <topology evidence="1">Multi-pass membrane protein</topology>
    </subcellularLocation>
</comment>
<feature type="transmembrane region" description="Helical" evidence="5">
    <location>
        <begin position="29"/>
        <end position="56"/>
    </location>
</feature>
<evidence type="ECO:0000256" key="1">
    <source>
        <dbReference type="ARBA" id="ARBA00004141"/>
    </source>
</evidence>
<evidence type="ECO:0000256" key="2">
    <source>
        <dbReference type="ARBA" id="ARBA00022692"/>
    </source>
</evidence>
<dbReference type="OrthoDB" id="5832279at2759"/>
<feature type="transmembrane region" description="Helical" evidence="5">
    <location>
        <begin position="68"/>
        <end position="87"/>
    </location>
</feature>
<dbReference type="GO" id="GO:0016020">
    <property type="term" value="C:membrane"/>
    <property type="evidence" value="ECO:0007669"/>
    <property type="project" value="UniProtKB-SubCell"/>
</dbReference>
<keyword evidence="4 5" id="KW-0472">Membrane</keyword>
<dbReference type="Pfam" id="PF03619">
    <property type="entry name" value="Solute_trans_a"/>
    <property type="match status" value="1"/>
</dbReference>
<dbReference type="EMBL" id="OU896709">
    <property type="protein sequence ID" value="CAH1160197.1"/>
    <property type="molecule type" value="Genomic_DNA"/>
</dbReference>
<keyword evidence="7" id="KW-1185">Reference proteome</keyword>
<protein>
    <recommendedName>
        <fullName evidence="8">Organic solute transporter alpha-like protein</fullName>
    </recommendedName>
</protein>
<evidence type="ECO:0000256" key="3">
    <source>
        <dbReference type="ARBA" id="ARBA00022989"/>
    </source>
</evidence>
<proteinExistence type="predicted"/>
<evidence type="ECO:0000256" key="5">
    <source>
        <dbReference type="SAM" id="Phobius"/>
    </source>
</evidence>
<feature type="transmembrane region" description="Helical" evidence="5">
    <location>
        <begin position="233"/>
        <end position="255"/>
    </location>
</feature>
<evidence type="ECO:0008006" key="8">
    <source>
        <dbReference type="Google" id="ProtNLM"/>
    </source>
</evidence>
<evidence type="ECO:0000256" key="4">
    <source>
        <dbReference type="ARBA" id="ARBA00023136"/>
    </source>
</evidence>
<evidence type="ECO:0000313" key="6">
    <source>
        <dbReference type="EMBL" id="CAH1160197.1"/>
    </source>
</evidence>
<feature type="transmembrane region" description="Helical" evidence="5">
    <location>
        <begin position="275"/>
        <end position="296"/>
    </location>
</feature>
<keyword evidence="2 5" id="KW-0812">Transmembrane</keyword>
<name>A0A9P0DNQ9_PHACE</name>
<dbReference type="AlphaFoldDB" id="A0A9P0DNQ9"/>